<sequence length="132" mass="13817">MKSALSALASALALASGPNDAWVRQSGTTFTVDQSIVQRGERNVARADESGQVNGSTIVQTGNENLASATSTLNGSVSEIIQTGSDNRASAMQIGALFWTTGNFSRIRQTGNALRAKVLQNGSGNFSIIDQR</sequence>
<dbReference type="EMBL" id="CP065053">
    <property type="protein sequence ID" value="QPI49715.1"/>
    <property type="molecule type" value="Genomic_DNA"/>
</dbReference>
<feature type="chain" id="PRO_5045192264" evidence="1">
    <location>
        <begin position="22"/>
        <end position="132"/>
    </location>
</feature>
<dbReference type="Proteomes" id="UP000662888">
    <property type="component" value="Chromosome"/>
</dbReference>
<organism evidence="2 3">
    <name type="scientific">Massilia antarctica</name>
    <dbReference type="NCBI Taxonomy" id="2765360"/>
    <lineage>
        <taxon>Bacteria</taxon>
        <taxon>Pseudomonadati</taxon>
        <taxon>Pseudomonadota</taxon>
        <taxon>Betaproteobacteria</taxon>
        <taxon>Burkholderiales</taxon>
        <taxon>Oxalobacteraceae</taxon>
        <taxon>Telluria group</taxon>
        <taxon>Massilia</taxon>
    </lineage>
</organism>
<evidence type="ECO:0000313" key="3">
    <source>
        <dbReference type="Proteomes" id="UP000662888"/>
    </source>
</evidence>
<keyword evidence="1" id="KW-0732">Signal</keyword>
<evidence type="ECO:0000256" key="1">
    <source>
        <dbReference type="SAM" id="SignalP"/>
    </source>
</evidence>
<gene>
    <name evidence="2" type="ORF">IV454_30585</name>
</gene>
<keyword evidence="3" id="KW-1185">Reference proteome</keyword>
<proteinExistence type="predicted"/>
<protein>
    <submittedName>
        <fullName evidence="2">Uncharacterized protein</fullName>
    </submittedName>
</protein>
<dbReference type="RefSeq" id="WP_206089367.1">
    <property type="nucleotide sequence ID" value="NZ_CP065053.1"/>
</dbReference>
<feature type="signal peptide" evidence="1">
    <location>
        <begin position="1"/>
        <end position="21"/>
    </location>
</feature>
<name>A0AA49A8J5_9BURK</name>
<accession>A0AA49A8J5</accession>
<evidence type="ECO:0000313" key="2">
    <source>
        <dbReference type="EMBL" id="QPI49715.1"/>
    </source>
</evidence>
<reference evidence="2 3" key="1">
    <citation type="submission" date="2020-11" db="EMBL/GenBank/DDBJ databases">
        <authorList>
            <person name="Sun Q."/>
        </authorList>
    </citation>
    <scope>NUCLEOTIDE SEQUENCE [LARGE SCALE GENOMIC DNA]</scope>
    <source>
        <strain evidence="2 3">P8398</strain>
    </source>
</reference>